<keyword evidence="1 2" id="KW-0597">Phosphoprotein</keyword>
<evidence type="ECO:0000256" key="2">
    <source>
        <dbReference type="PROSITE-ProRule" id="PRU00169"/>
    </source>
</evidence>
<evidence type="ECO:0000256" key="3">
    <source>
        <dbReference type="SAM" id="Phobius"/>
    </source>
</evidence>
<evidence type="ECO:0000259" key="4">
    <source>
        <dbReference type="PROSITE" id="PS50110"/>
    </source>
</evidence>
<name>A0AAW7WZT7_9GAMM</name>
<dbReference type="InterPro" id="IPR001789">
    <property type="entry name" value="Sig_transdc_resp-reg_receiver"/>
</dbReference>
<evidence type="ECO:0000313" key="5">
    <source>
        <dbReference type="EMBL" id="MDO6420903.1"/>
    </source>
</evidence>
<gene>
    <name evidence="5" type="ORF">Q4521_00305</name>
</gene>
<dbReference type="CDD" id="cd00156">
    <property type="entry name" value="REC"/>
    <property type="match status" value="1"/>
</dbReference>
<protein>
    <submittedName>
        <fullName evidence="5">Response regulator</fullName>
    </submittedName>
</protein>
<comment type="caution">
    <text evidence="5">The sequence shown here is derived from an EMBL/GenBank/DDBJ whole genome shotgun (WGS) entry which is preliminary data.</text>
</comment>
<keyword evidence="3" id="KW-1133">Transmembrane helix</keyword>
<dbReference type="EMBL" id="JAUOPB010000001">
    <property type="protein sequence ID" value="MDO6420903.1"/>
    <property type="molecule type" value="Genomic_DNA"/>
</dbReference>
<dbReference type="Proteomes" id="UP001169760">
    <property type="component" value="Unassembled WGS sequence"/>
</dbReference>
<evidence type="ECO:0000256" key="1">
    <source>
        <dbReference type="ARBA" id="ARBA00022553"/>
    </source>
</evidence>
<feature type="modified residue" description="4-aspartylphosphate" evidence="2">
    <location>
        <position position="52"/>
    </location>
</feature>
<keyword evidence="3" id="KW-0472">Membrane</keyword>
<accession>A0AAW7WZT7</accession>
<dbReference type="InterPro" id="IPR050595">
    <property type="entry name" value="Bact_response_regulator"/>
</dbReference>
<dbReference type="GO" id="GO:0000160">
    <property type="term" value="P:phosphorelay signal transduction system"/>
    <property type="evidence" value="ECO:0007669"/>
    <property type="project" value="InterPro"/>
</dbReference>
<proteinExistence type="predicted"/>
<dbReference type="PROSITE" id="PS50110">
    <property type="entry name" value="RESPONSE_REGULATORY"/>
    <property type="match status" value="1"/>
</dbReference>
<feature type="domain" description="Response regulatory" evidence="4">
    <location>
        <begin position="3"/>
        <end position="119"/>
    </location>
</feature>
<dbReference type="RefSeq" id="WP_216063692.1">
    <property type="nucleotide sequence ID" value="NZ_JAHKPP010000021.1"/>
</dbReference>
<keyword evidence="3" id="KW-0812">Transmembrane</keyword>
<dbReference type="SMART" id="SM00448">
    <property type="entry name" value="REC"/>
    <property type="match status" value="1"/>
</dbReference>
<dbReference type="AlphaFoldDB" id="A0AAW7WZT7"/>
<feature type="transmembrane region" description="Helical" evidence="3">
    <location>
        <begin position="233"/>
        <end position="254"/>
    </location>
</feature>
<dbReference type="PANTHER" id="PTHR44591:SF3">
    <property type="entry name" value="RESPONSE REGULATORY DOMAIN-CONTAINING PROTEIN"/>
    <property type="match status" value="1"/>
</dbReference>
<reference evidence="5" key="1">
    <citation type="submission" date="2023-07" db="EMBL/GenBank/DDBJ databases">
        <title>Genome content predicts the carbon catabolic preferences of heterotrophic bacteria.</title>
        <authorList>
            <person name="Gralka M."/>
        </authorList>
    </citation>
    <scope>NUCLEOTIDE SEQUENCE</scope>
    <source>
        <strain evidence="5">I3M17_2</strain>
    </source>
</reference>
<organism evidence="5 6">
    <name type="scientific">Saccharophagus degradans</name>
    <dbReference type="NCBI Taxonomy" id="86304"/>
    <lineage>
        <taxon>Bacteria</taxon>
        <taxon>Pseudomonadati</taxon>
        <taxon>Pseudomonadota</taxon>
        <taxon>Gammaproteobacteria</taxon>
        <taxon>Cellvibrionales</taxon>
        <taxon>Cellvibrionaceae</taxon>
        <taxon>Saccharophagus</taxon>
    </lineage>
</organism>
<dbReference type="Pfam" id="PF00072">
    <property type="entry name" value="Response_reg"/>
    <property type="match status" value="1"/>
</dbReference>
<evidence type="ECO:0000313" key="6">
    <source>
        <dbReference type="Proteomes" id="UP001169760"/>
    </source>
</evidence>
<sequence>MQRALIVDDSKTAQVRLRKMLSRYDLAVDIVSSAEEALGYLSYRMPAVVFMDHHMEGMDGFEALKIIKANPNTATIPVIMYTSQKGDVYVGQARALGALDILSKEIIKPSSLERVLACLHIVPKGEAEDSAVATKPVNTVIDPASMPAEKPHADLPPANDEDPVLVKVQTQVAKLFEMHIADVRQQIADNSRFIVRRLSGELEKNQKTEPTIDDVPVSVLNAELTAENRRGQFISSSLLFLIFIGLGLIAWELYDSKRDNQFIKQQYSQLMKLNTDNQALISSLTEYLSAQETEHGLDGVDPAVMDVVSWALENNMHFDYGAQPLGEEQIVKLNALTYQLAAAGFTGLVELDIHFGNFCVQMNSAGDWVLAAPETLVQNCVLVSDLNREYQVGDYLSMPFLGYEQNAQPIKEGRISVSLGVSGLAQPKMAYPEPIETVTAGQWNAIAAQNNRISVGFSYL</sequence>
<dbReference type="PANTHER" id="PTHR44591">
    <property type="entry name" value="STRESS RESPONSE REGULATOR PROTEIN 1"/>
    <property type="match status" value="1"/>
</dbReference>